<reference evidence="2 3" key="1">
    <citation type="submission" date="2022-01" db="EMBL/GenBank/DDBJ databases">
        <title>Whole genome-based taxonomy of the Shewanellaceae.</title>
        <authorList>
            <person name="Martin-Rodriguez A.J."/>
        </authorList>
    </citation>
    <scope>NUCLEOTIDE SEQUENCE [LARGE SCALE GENOMIC DNA]</scope>
    <source>
        <strain evidence="2 3">DSM 24955</strain>
    </source>
</reference>
<dbReference type="InterPro" id="IPR050834">
    <property type="entry name" value="Glycosyltransf_2"/>
</dbReference>
<name>A0ABT0KQU1_9GAMM</name>
<dbReference type="InterPro" id="IPR029044">
    <property type="entry name" value="Nucleotide-diphossugar_trans"/>
</dbReference>
<dbReference type="Gene3D" id="3.90.550.10">
    <property type="entry name" value="Spore Coat Polysaccharide Biosynthesis Protein SpsA, Chain A"/>
    <property type="match status" value="1"/>
</dbReference>
<keyword evidence="3" id="KW-1185">Reference proteome</keyword>
<keyword evidence="2" id="KW-0808">Transferase</keyword>
<evidence type="ECO:0000259" key="1">
    <source>
        <dbReference type="Pfam" id="PF00535"/>
    </source>
</evidence>
<dbReference type="CDD" id="cd00761">
    <property type="entry name" value="Glyco_tranf_GTA_type"/>
    <property type="match status" value="1"/>
</dbReference>
<dbReference type="PANTHER" id="PTHR43685:SF2">
    <property type="entry name" value="GLYCOSYLTRANSFERASE 2-LIKE DOMAIN-CONTAINING PROTEIN"/>
    <property type="match status" value="1"/>
</dbReference>
<gene>
    <name evidence="2" type="ORF">L2737_12890</name>
</gene>
<comment type="caution">
    <text evidence="2">The sequence shown here is derived from an EMBL/GenBank/DDBJ whole genome shotgun (WGS) entry which is preliminary data.</text>
</comment>
<evidence type="ECO:0000313" key="2">
    <source>
        <dbReference type="EMBL" id="MCL1046213.1"/>
    </source>
</evidence>
<dbReference type="SUPFAM" id="SSF53448">
    <property type="entry name" value="Nucleotide-diphospho-sugar transferases"/>
    <property type="match status" value="1"/>
</dbReference>
<protein>
    <submittedName>
        <fullName evidence="2">Glycosyltransferase</fullName>
        <ecNumber evidence="2">2.4.-.-</ecNumber>
    </submittedName>
</protein>
<accession>A0ABT0KQU1</accession>
<dbReference type="InterPro" id="IPR001173">
    <property type="entry name" value="Glyco_trans_2-like"/>
</dbReference>
<keyword evidence="2" id="KW-0328">Glycosyltransferase</keyword>
<dbReference type="GO" id="GO:0016757">
    <property type="term" value="F:glycosyltransferase activity"/>
    <property type="evidence" value="ECO:0007669"/>
    <property type="project" value="UniProtKB-KW"/>
</dbReference>
<dbReference type="Proteomes" id="UP001202134">
    <property type="component" value="Unassembled WGS sequence"/>
</dbReference>
<dbReference type="PANTHER" id="PTHR43685">
    <property type="entry name" value="GLYCOSYLTRANSFERASE"/>
    <property type="match status" value="1"/>
</dbReference>
<dbReference type="EC" id="2.4.-.-" evidence="2"/>
<dbReference type="RefSeq" id="WP_102527064.1">
    <property type="nucleotide sequence ID" value="NZ_JAKIKU010000006.1"/>
</dbReference>
<organism evidence="2 3">
    <name type="scientific">Shewanella electrodiphila</name>
    <dbReference type="NCBI Taxonomy" id="934143"/>
    <lineage>
        <taxon>Bacteria</taxon>
        <taxon>Pseudomonadati</taxon>
        <taxon>Pseudomonadota</taxon>
        <taxon>Gammaproteobacteria</taxon>
        <taxon>Alteromonadales</taxon>
        <taxon>Shewanellaceae</taxon>
        <taxon>Shewanella</taxon>
    </lineage>
</organism>
<dbReference type="EMBL" id="JAKIKU010000006">
    <property type="protein sequence ID" value="MCL1046213.1"/>
    <property type="molecule type" value="Genomic_DNA"/>
</dbReference>
<proteinExistence type="predicted"/>
<sequence>MLVSVYITTKDRLELLKRAVESVISQTYAHVEIIVADDGSTDGSHDYLRNMQAEGKLTAIINAGESKGACYGRNRAIELAKGEFITGLDDDDYFENWRIEAFLDYWNKEKVDNKNIAGLFDSVIELRSDGKHKYNETSFVSYDQLRHSNAVGNQVFTKTEYLKAIAGFDEKMPALQDWDTWIRLTEKYGELINIQKFSYIIDQIHGEVRISEKKSARIRGAFSLLQEKLHPMSFSEKVSVTDALYRYKQIDININEIFVLLLGFKFRKIAQVLKWKMLNG</sequence>
<feature type="domain" description="Glycosyltransferase 2-like" evidence="1">
    <location>
        <begin position="4"/>
        <end position="112"/>
    </location>
</feature>
<dbReference type="Pfam" id="PF00535">
    <property type="entry name" value="Glycos_transf_2"/>
    <property type="match status" value="1"/>
</dbReference>
<evidence type="ECO:0000313" key="3">
    <source>
        <dbReference type="Proteomes" id="UP001202134"/>
    </source>
</evidence>